<reference evidence="1 2" key="1">
    <citation type="journal article" date="2018" name="Nat. Biotechnol.">
        <title>A standardized bacterial taxonomy based on genome phylogeny substantially revises the tree of life.</title>
        <authorList>
            <person name="Parks D.H."/>
            <person name="Chuvochina M."/>
            <person name="Waite D.W."/>
            <person name="Rinke C."/>
            <person name="Skarshewski A."/>
            <person name="Chaumeil P.A."/>
            <person name="Hugenholtz P."/>
        </authorList>
    </citation>
    <scope>NUCLEOTIDE SEQUENCE [LARGE SCALE GENOMIC DNA]</scope>
    <source>
        <strain evidence="1">UBA9956</strain>
    </source>
</reference>
<dbReference type="EMBL" id="DMZY01000198">
    <property type="protein sequence ID" value="HAV92863.1"/>
    <property type="molecule type" value="Genomic_DNA"/>
</dbReference>
<dbReference type="AlphaFoldDB" id="A0A350HBE7"/>
<evidence type="ECO:0000313" key="2">
    <source>
        <dbReference type="Proteomes" id="UP000264062"/>
    </source>
</evidence>
<organism evidence="1 2">
    <name type="scientific">candidate division WOR-3 bacterium</name>
    <dbReference type="NCBI Taxonomy" id="2052148"/>
    <lineage>
        <taxon>Bacteria</taxon>
        <taxon>Bacteria division WOR-3</taxon>
    </lineage>
</organism>
<dbReference type="Proteomes" id="UP000264062">
    <property type="component" value="Unassembled WGS sequence"/>
</dbReference>
<proteinExistence type="predicted"/>
<sequence length="183" mass="21441">MQKEQDKTVSLLKDELKKSYPDLEAVYAKTDIFVFEEKVKLLCFHCAHYNEKWTCPPRIPNLNYEKIIKEDYSNALIVFTKMKVEDDNFEDVRRQSTNMIHKALLHLEKVLYDNDLPTRVSFIGGSCKLCKNGCATDKCRNPYQARIPLEATGCNLIESFKKVGIKIEFPIKEYLYRYGVILW</sequence>
<dbReference type="Pfam" id="PF10050">
    <property type="entry name" value="DUF2284"/>
    <property type="match status" value="1"/>
</dbReference>
<comment type="caution">
    <text evidence="1">The sequence shown here is derived from an EMBL/GenBank/DDBJ whole genome shotgun (WGS) entry which is preliminary data.</text>
</comment>
<protein>
    <recommendedName>
        <fullName evidence="3">DUF2284 domain-containing protein</fullName>
    </recommendedName>
</protein>
<name>A0A350HBE7_UNCW3</name>
<accession>A0A350HBE7</accession>
<evidence type="ECO:0008006" key="3">
    <source>
        <dbReference type="Google" id="ProtNLM"/>
    </source>
</evidence>
<gene>
    <name evidence="1" type="ORF">DCW38_06755</name>
</gene>
<dbReference type="InterPro" id="IPR019271">
    <property type="entry name" value="DUF2284_metal-binding"/>
</dbReference>
<evidence type="ECO:0000313" key="1">
    <source>
        <dbReference type="EMBL" id="HAV92863.1"/>
    </source>
</evidence>